<comment type="similarity">
    <text evidence="6">Belongs to the UTP23/FCF1 family. UTP23 subfamily.</text>
</comment>
<organism evidence="9 10">
    <name type="scientific">Gomphillus americanus</name>
    <dbReference type="NCBI Taxonomy" id="1940652"/>
    <lineage>
        <taxon>Eukaryota</taxon>
        <taxon>Fungi</taxon>
        <taxon>Dikarya</taxon>
        <taxon>Ascomycota</taxon>
        <taxon>Pezizomycotina</taxon>
        <taxon>Lecanoromycetes</taxon>
        <taxon>OSLEUM clade</taxon>
        <taxon>Ostropomycetidae</taxon>
        <taxon>Ostropales</taxon>
        <taxon>Graphidaceae</taxon>
        <taxon>Gomphilloideae</taxon>
        <taxon>Gomphillus</taxon>
    </lineage>
</organism>
<feature type="compositionally biased region" description="Basic and acidic residues" evidence="7">
    <location>
        <begin position="270"/>
        <end position="284"/>
    </location>
</feature>
<dbReference type="Pfam" id="PF04900">
    <property type="entry name" value="Fcf1"/>
    <property type="match status" value="1"/>
</dbReference>
<dbReference type="GO" id="GO:0032040">
    <property type="term" value="C:small-subunit processome"/>
    <property type="evidence" value="ECO:0007669"/>
    <property type="project" value="InterPro"/>
</dbReference>
<dbReference type="InterPro" id="IPR006984">
    <property type="entry name" value="Fcf1/UTP23"/>
</dbReference>
<evidence type="ECO:0000313" key="10">
    <source>
        <dbReference type="Proteomes" id="UP000664169"/>
    </source>
</evidence>
<evidence type="ECO:0000256" key="6">
    <source>
        <dbReference type="ARBA" id="ARBA00038503"/>
    </source>
</evidence>
<dbReference type="SUPFAM" id="SSF88723">
    <property type="entry name" value="PIN domain-like"/>
    <property type="match status" value="1"/>
</dbReference>
<dbReference type="Proteomes" id="UP000664169">
    <property type="component" value="Unassembled WGS sequence"/>
</dbReference>
<feature type="domain" description="UTP23 sensor motif region" evidence="8">
    <location>
        <begin position="208"/>
        <end position="226"/>
    </location>
</feature>
<dbReference type="Gene3D" id="3.40.50.1010">
    <property type="entry name" value="5'-nuclease"/>
    <property type="match status" value="1"/>
</dbReference>
<dbReference type="Pfam" id="PF24779">
    <property type="entry name" value="UTP23_sensor"/>
    <property type="match status" value="1"/>
</dbReference>
<dbReference type="AlphaFoldDB" id="A0A8H3EPK9"/>
<evidence type="ECO:0000256" key="1">
    <source>
        <dbReference type="ARBA" id="ARBA00004604"/>
    </source>
</evidence>
<comment type="caution">
    <text evidence="9">The sequence shown here is derived from an EMBL/GenBank/DDBJ whole genome shotgun (WGS) entry which is preliminary data.</text>
</comment>
<protein>
    <recommendedName>
        <fullName evidence="8">UTP23 sensor motif region domain-containing protein</fullName>
    </recommendedName>
</protein>
<evidence type="ECO:0000259" key="8">
    <source>
        <dbReference type="Pfam" id="PF24779"/>
    </source>
</evidence>
<proteinExistence type="inferred from homology"/>
<evidence type="ECO:0000256" key="2">
    <source>
        <dbReference type="ARBA" id="ARBA00022517"/>
    </source>
</evidence>
<feature type="compositionally biased region" description="Polar residues" evidence="7">
    <location>
        <begin position="231"/>
        <end position="241"/>
    </location>
</feature>
<sequence>MRGKRSKQYRKLMQQYSLTFNFREPYQVLVDAQMIQDTFRFKMDLLPALKRTLHGEVKPSSTDLNTPSISQADKTSMLDISRSFILRRCNHHTLPEPLSTLECYRSFVDPNEQGTNKHRYILAAQDDTVRSWARGVRGVPVIYVKRSVMVMEPMAHASIGVREREEKGKLRAGVKKITGNTGVLGKRKREEENGDEDDNAESTQIKKKKKAYGAKGPNPLSIKKKKARPNEGSTNKTADTSITDDRPKASAGAGNTTADDVKKKRSKKHEIHDAAEHKAADSIRAHHVSIETG</sequence>
<comment type="function">
    <text evidence="5">Involved in rRNA-processing and ribosome biogenesis.</text>
</comment>
<comment type="subcellular location">
    <subcellularLocation>
        <location evidence="1">Nucleus</location>
        <location evidence="1">Nucleolus</location>
    </subcellularLocation>
</comment>
<feature type="region of interest" description="Disordered" evidence="7">
    <location>
        <begin position="163"/>
        <end position="293"/>
    </location>
</feature>
<gene>
    <name evidence="9" type="ORF">GOMPHAMPRED_006745</name>
</gene>
<reference evidence="9" key="1">
    <citation type="submission" date="2021-03" db="EMBL/GenBank/DDBJ databases">
        <authorList>
            <person name="Tagirdzhanova G."/>
        </authorList>
    </citation>
    <scope>NUCLEOTIDE SEQUENCE</scope>
</reference>
<accession>A0A8H3EPK9</accession>
<dbReference type="InterPro" id="IPR029060">
    <property type="entry name" value="PIN-like_dom_sf"/>
</dbReference>
<dbReference type="GO" id="GO:0006364">
    <property type="term" value="P:rRNA processing"/>
    <property type="evidence" value="ECO:0007669"/>
    <property type="project" value="UniProtKB-KW"/>
</dbReference>
<evidence type="ECO:0000256" key="3">
    <source>
        <dbReference type="ARBA" id="ARBA00022552"/>
    </source>
</evidence>
<keyword evidence="10" id="KW-1185">Reference proteome</keyword>
<dbReference type="EMBL" id="CAJPDQ010000005">
    <property type="protein sequence ID" value="CAF9909405.1"/>
    <property type="molecule type" value="Genomic_DNA"/>
</dbReference>
<evidence type="ECO:0000256" key="5">
    <source>
        <dbReference type="ARBA" id="ARBA00037300"/>
    </source>
</evidence>
<name>A0A8H3EPK9_9LECA</name>
<dbReference type="OrthoDB" id="25675at2759"/>
<evidence type="ECO:0000313" key="9">
    <source>
        <dbReference type="EMBL" id="CAF9909405.1"/>
    </source>
</evidence>
<dbReference type="InterPro" id="IPR057776">
    <property type="entry name" value="UTP23_sensor"/>
</dbReference>
<evidence type="ECO:0000256" key="4">
    <source>
        <dbReference type="ARBA" id="ARBA00023242"/>
    </source>
</evidence>
<keyword evidence="2" id="KW-0690">Ribosome biogenesis</keyword>
<keyword evidence="3" id="KW-0698">rRNA processing</keyword>
<dbReference type="PANTHER" id="PTHR12416">
    <property type="entry name" value="RRNA-PROCESSING PROTEIN UTP23 HOMOLOG"/>
    <property type="match status" value="1"/>
</dbReference>
<evidence type="ECO:0000256" key="7">
    <source>
        <dbReference type="SAM" id="MobiDB-lite"/>
    </source>
</evidence>
<keyword evidence="4" id="KW-0539">Nucleus</keyword>